<evidence type="ECO:0000256" key="1">
    <source>
        <dbReference type="SAM" id="SignalP"/>
    </source>
</evidence>
<keyword evidence="1" id="KW-0732">Signal</keyword>
<proteinExistence type="predicted"/>
<sequence>MAAGLCAMLPMLLCPPVLSRGINTFVPPARIPADLPPAYTVTSAQISGSPAHYVDAPQARIMAPPPMRLTRAGKVWQILRSVLPGGKGEAPDIGSLHDPVSGSAIGKFGEAYATSGPMGTGVAPHGNTVD</sequence>
<gene>
    <name evidence="2" type="ORF">AD929_07835</name>
</gene>
<accession>A0A149QVH0</accession>
<evidence type="ECO:0000313" key="3">
    <source>
        <dbReference type="Proteomes" id="UP000075573"/>
    </source>
</evidence>
<dbReference type="EMBL" id="LHZB01000112">
    <property type="protein sequence ID" value="KXV01147.1"/>
    <property type="molecule type" value="Genomic_DNA"/>
</dbReference>
<organism evidence="2 3">
    <name type="scientific">Gluconobacter potus</name>
    <dbReference type="NCBI Taxonomy" id="2724927"/>
    <lineage>
        <taxon>Bacteria</taxon>
        <taxon>Pseudomonadati</taxon>
        <taxon>Pseudomonadota</taxon>
        <taxon>Alphaproteobacteria</taxon>
        <taxon>Acetobacterales</taxon>
        <taxon>Acetobacteraceae</taxon>
        <taxon>Gluconobacter</taxon>
    </lineage>
</organism>
<dbReference type="Proteomes" id="UP000075573">
    <property type="component" value="Unassembled WGS sequence"/>
</dbReference>
<feature type="signal peptide" evidence="1">
    <location>
        <begin position="1"/>
        <end position="19"/>
    </location>
</feature>
<name>A0A149QVH0_9PROT</name>
<protein>
    <submittedName>
        <fullName evidence="2">Uncharacterized protein</fullName>
    </submittedName>
</protein>
<evidence type="ECO:0000313" key="2">
    <source>
        <dbReference type="EMBL" id="KXV01147.1"/>
    </source>
</evidence>
<dbReference type="PATRIC" id="fig|442.7.peg.1893"/>
<feature type="chain" id="PRO_5007552973" evidence="1">
    <location>
        <begin position="20"/>
        <end position="130"/>
    </location>
</feature>
<comment type="caution">
    <text evidence="2">The sequence shown here is derived from an EMBL/GenBank/DDBJ whole genome shotgun (WGS) entry which is preliminary data.</text>
</comment>
<dbReference type="AlphaFoldDB" id="A0A149QVH0"/>
<reference evidence="2 3" key="1">
    <citation type="submission" date="2015-06" db="EMBL/GenBank/DDBJ databases">
        <title>Improved classification and identification of acetic acid bacteria using matrix-assisted laser desorption/ionization time-of-flight mass spectrometry; Gluconobacter nephelii and Gluconobacter uchimurae are later heterotypic synonyms of Gluconobacter japonicus and Gluconobacter oxydans, respectively.</title>
        <authorList>
            <person name="Li L."/>
            <person name="Cleenwerck I."/>
            <person name="De Vuyst L."/>
            <person name="Vandamme P."/>
        </authorList>
    </citation>
    <scope>NUCLEOTIDE SEQUENCE [LARGE SCALE GENOMIC DNA]</scope>
    <source>
        <strain evidence="2 3">LMG 1764</strain>
    </source>
</reference>